<comment type="caution">
    <text evidence="1">The sequence shown here is derived from an EMBL/GenBank/DDBJ whole genome shotgun (WGS) entry which is preliminary data.</text>
</comment>
<dbReference type="EMBL" id="JAASRN010000009">
    <property type="protein sequence ID" value="NIK74896.1"/>
    <property type="molecule type" value="Genomic_DNA"/>
</dbReference>
<evidence type="ECO:0000313" key="1">
    <source>
        <dbReference type="EMBL" id="NIK74896.1"/>
    </source>
</evidence>
<proteinExistence type="predicted"/>
<gene>
    <name evidence="1" type="ORF">FHS56_002430</name>
</gene>
<protein>
    <submittedName>
        <fullName evidence="1">Uncharacterized protein</fullName>
    </submittedName>
</protein>
<organism evidence="1 2">
    <name type="scientific">Thermonema lapsum</name>
    <dbReference type="NCBI Taxonomy" id="28195"/>
    <lineage>
        <taxon>Bacteria</taxon>
        <taxon>Pseudomonadati</taxon>
        <taxon>Bacteroidota</taxon>
        <taxon>Cytophagia</taxon>
        <taxon>Cytophagales</taxon>
        <taxon>Thermonemataceae</taxon>
        <taxon>Thermonema</taxon>
    </lineage>
</organism>
<keyword evidence="2" id="KW-1185">Reference proteome</keyword>
<sequence length="57" mass="6579">MPAFVRRFLERCLSFHLRNCPKFSFFAKPLILCMIKMFVSTHTLPILLAIIPPGGEE</sequence>
<dbReference type="AlphaFoldDB" id="A0A846MTI8"/>
<dbReference type="Proteomes" id="UP000537126">
    <property type="component" value="Unassembled WGS sequence"/>
</dbReference>
<evidence type="ECO:0000313" key="2">
    <source>
        <dbReference type="Proteomes" id="UP000537126"/>
    </source>
</evidence>
<name>A0A846MTI8_9BACT</name>
<accession>A0A846MTI8</accession>
<reference evidence="1 2" key="1">
    <citation type="submission" date="2020-03" db="EMBL/GenBank/DDBJ databases">
        <title>Genomic Encyclopedia of Type Strains, Phase IV (KMG-IV): sequencing the most valuable type-strain genomes for metagenomic binning, comparative biology and taxonomic classification.</title>
        <authorList>
            <person name="Goeker M."/>
        </authorList>
    </citation>
    <scope>NUCLEOTIDE SEQUENCE [LARGE SCALE GENOMIC DNA]</scope>
    <source>
        <strain evidence="1 2">DSM 5718</strain>
    </source>
</reference>